<gene>
    <name evidence="3" type="ORF">METZ01_LOCUS398042</name>
</gene>
<dbReference type="PANTHER" id="PTHR46499:SF1">
    <property type="entry name" value="QUEUINE TRNA-RIBOSYLTRANSFERASE"/>
    <property type="match status" value="1"/>
</dbReference>
<dbReference type="InterPro" id="IPR050076">
    <property type="entry name" value="ArchSynthase1/Queuine_TRR"/>
</dbReference>
<dbReference type="GO" id="GO:0002099">
    <property type="term" value="P:tRNA wobble guanine modification"/>
    <property type="evidence" value="ECO:0007669"/>
    <property type="project" value="TreeGrafter"/>
</dbReference>
<sequence>MEPIFTLTDSDKKTSARIGLLNTDHGKIKTPCFFPVGTYGAIKTQSSEEISDLPSTVLLSNTYHLYLRPGIEILKMAEGLHKFMGWNGAILTDSGGFQIFSLQGLRKIKEDGVTFRSHLDGSQHHFTPEKIVDIQRIIGSDFMMMLDVCPPG</sequence>
<dbReference type="InterPro" id="IPR036511">
    <property type="entry name" value="TGT-like_sf"/>
</dbReference>
<organism evidence="3">
    <name type="scientific">marine metagenome</name>
    <dbReference type="NCBI Taxonomy" id="408172"/>
    <lineage>
        <taxon>unclassified sequences</taxon>
        <taxon>metagenomes</taxon>
        <taxon>ecological metagenomes</taxon>
    </lineage>
</organism>
<evidence type="ECO:0000313" key="3">
    <source>
        <dbReference type="EMBL" id="SVD45188.1"/>
    </source>
</evidence>
<dbReference type="EMBL" id="UINC01151526">
    <property type="protein sequence ID" value="SVD45188.1"/>
    <property type="molecule type" value="Genomic_DNA"/>
</dbReference>
<feature type="non-terminal residue" evidence="3">
    <location>
        <position position="152"/>
    </location>
</feature>
<dbReference type="InterPro" id="IPR002616">
    <property type="entry name" value="tRNA_ribo_trans-like"/>
</dbReference>
<accession>A0A382VH14</accession>
<dbReference type="PANTHER" id="PTHR46499">
    <property type="entry name" value="QUEUINE TRNA-RIBOSYLTRANSFERASE"/>
    <property type="match status" value="1"/>
</dbReference>
<dbReference type="SUPFAM" id="SSF51713">
    <property type="entry name" value="tRNA-guanine transglycosylase"/>
    <property type="match status" value="1"/>
</dbReference>
<dbReference type="Gene3D" id="3.20.20.105">
    <property type="entry name" value="Queuine tRNA-ribosyltransferase-like"/>
    <property type="match status" value="1"/>
</dbReference>
<evidence type="ECO:0000256" key="1">
    <source>
        <dbReference type="ARBA" id="ARBA00022694"/>
    </source>
</evidence>
<keyword evidence="1" id="KW-0819">tRNA processing</keyword>
<protein>
    <recommendedName>
        <fullName evidence="2">tRNA-guanine(15) transglycosylase-like domain-containing protein</fullName>
    </recommendedName>
</protein>
<evidence type="ECO:0000259" key="2">
    <source>
        <dbReference type="Pfam" id="PF01702"/>
    </source>
</evidence>
<dbReference type="NCBIfam" id="TIGR00449">
    <property type="entry name" value="tgt_general"/>
    <property type="match status" value="1"/>
</dbReference>
<dbReference type="GO" id="GO:0005737">
    <property type="term" value="C:cytoplasm"/>
    <property type="evidence" value="ECO:0007669"/>
    <property type="project" value="TreeGrafter"/>
</dbReference>
<reference evidence="3" key="1">
    <citation type="submission" date="2018-05" db="EMBL/GenBank/DDBJ databases">
        <authorList>
            <person name="Lanie J.A."/>
            <person name="Ng W.-L."/>
            <person name="Kazmierczak K.M."/>
            <person name="Andrzejewski T.M."/>
            <person name="Davidsen T.M."/>
            <person name="Wayne K.J."/>
            <person name="Tettelin H."/>
            <person name="Glass J.I."/>
            <person name="Rusch D."/>
            <person name="Podicherti R."/>
            <person name="Tsui H.-C.T."/>
            <person name="Winkler M.E."/>
        </authorList>
    </citation>
    <scope>NUCLEOTIDE SEQUENCE</scope>
</reference>
<proteinExistence type="predicted"/>
<name>A0A382VH14_9ZZZZ</name>
<dbReference type="Pfam" id="PF01702">
    <property type="entry name" value="TGT"/>
    <property type="match status" value="1"/>
</dbReference>
<feature type="domain" description="tRNA-guanine(15) transglycosylase-like" evidence="2">
    <location>
        <begin position="14"/>
        <end position="151"/>
    </location>
</feature>
<dbReference type="AlphaFoldDB" id="A0A382VH14"/>